<proteinExistence type="predicted"/>
<gene>
    <name evidence="1" type="ORF">BET99_01795</name>
</gene>
<evidence type="ECO:0000313" key="2">
    <source>
        <dbReference type="Proteomes" id="UP000183615"/>
    </source>
</evidence>
<comment type="caution">
    <text evidence="1">The sequence shown here is derived from an EMBL/GenBank/DDBJ whole genome shotgun (WGS) entry which is preliminary data.</text>
</comment>
<evidence type="ECO:0000313" key="1">
    <source>
        <dbReference type="EMBL" id="OIR21585.1"/>
    </source>
</evidence>
<name>A0A1J5TKU5_9ARCH</name>
<dbReference type="Proteomes" id="UP000183615">
    <property type="component" value="Unassembled WGS sequence"/>
</dbReference>
<dbReference type="AlphaFoldDB" id="A0A1J5TKU5"/>
<reference evidence="1 2" key="1">
    <citation type="submission" date="2016-08" db="EMBL/GenBank/DDBJ databases">
        <title>New Insights into Marine Group III Euryarchaeota, from dark to light.</title>
        <authorList>
            <person name="Haro-Moreno J.M."/>
            <person name="Rodriguez-Valera F."/>
            <person name="Lopez-Garcia P."/>
            <person name="Moreira D."/>
            <person name="Martin-Cuadrado A.B."/>
        </authorList>
    </citation>
    <scope>NUCLEOTIDE SEQUENCE [LARGE SCALE GENOMIC DNA]</scope>
    <source>
        <strain evidence="1">CG-Epi2</strain>
    </source>
</reference>
<accession>A0A1J5TKU5</accession>
<protein>
    <submittedName>
        <fullName evidence="1">Uncharacterized protein</fullName>
    </submittedName>
</protein>
<sequence length="106" mass="12470">MGIIEYKVFEIIKPCLNCNSFVLKPKTDLKLNLENIIENFEEKKFMIKVYTGSMLSIFKECKINIYTSGKVVIITKDYELIKKIEKELSSILYPYIQSEKMQSEEN</sequence>
<dbReference type="EMBL" id="MIYZ01000039">
    <property type="protein sequence ID" value="OIR21585.1"/>
    <property type="molecule type" value="Genomic_DNA"/>
</dbReference>
<organism evidence="1 2">
    <name type="scientific">Marine Group III euryarchaeote CG-Epi2</name>
    <dbReference type="NCBI Taxonomy" id="1888996"/>
    <lineage>
        <taxon>Archaea</taxon>
        <taxon>Methanobacteriati</taxon>
        <taxon>Thermoplasmatota</taxon>
        <taxon>Thermoplasmata</taxon>
        <taxon>Candidatus Thermoprofundales</taxon>
    </lineage>
</organism>